<comment type="caution">
    <text evidence="1">The sequence shown here is derived from an EMBL/GenBank/DDBJ whole genome shotgun (WGS) entry which is preliminary data.</text>
</comment>
<name>A0ABQ4PP63_9GAMM</name>
<dbReference type="RefSeq" id="WP_220782632.1">
    <property type="nucleotide sequence ID" value="NZ_BPEY01000086.1"/>
</dbReference>
<accession>A0ABQ4PP63</accession>
<dbReference type="EMBL" id="BPEY01000086">
    <property type="protein sequence ID" value="GIU50447.1"/>
    <property type="molecule type" value="Genomic_DNA"/>
</dbReference>
<keyword evidence="2" id="KW-1185">Reference proteome</keyword>
<organism evidence="1 2">
    <name type="scientific">Shewanella sairae</name>
    <dbReference type="NCBI Taxonomy" id="190310"/>
    <lineage>
        <taxon>Bacteria</taxon>
        <taxon>Pseudomonadati</taxon>
        <taxon>Pseudomonadota</taxon>
        <taxon>Gammaproteobacteria</taxon>
        <taxon>Alteromonadales</taxon>
        <taxon>Shewanellaceae</taxon>
        <taxon>Shewanella</taxon>
    </lineage>
</organism>
<evidence type="ECO:0000313" key="2">
    <source>
        <dbReference type="Proteomes" id="UP000887104"/>
    </source>
</evidence>
<evidence type="ECO:0000313" key="1">
    <source>
        <dbReference type="EMBL" id="GIU50447.1"/>
    </source>
</evidence>
<protein>
    <submittedName>
        <fullName evidence="1">Uncharacterized protein</fullName>
    </submittedName>
</protein>
<proteinExistence type="predicted"/>
<gene>
    <name evidence="1" type="ORF">TUM4438_36480</name>
</gene>
<sequence>MNNKVFPYDESLQSYIFRHEMLNGGTNFSSLISRNGEWLTHVKLDNSQKSYFVNHEEKLLLSLIKSNYERVVKLDFFHNPFFYLELFKCIFKEHENSNWMLQFSNFKGCYKRVSFCNLCVKDSLFSYGFGYFKEDWTNGGGCKVHNVPIYYLPVASVRKTISSIREVLLGGIPSVAVQYSVTDVSREKSFQSGIFQKPISPCLFRLIHRKLCRIIKHYCFNRGLYEEHLERGMYSAYKKLFDASGAYIKADAIVIEDIINKLLKLKYSPIMEVLDSLYEELEVFNGVEQSFSCSELMLVPKVRACLTCTHSNKYCGLSHNIAMFTSVHKYKKNIKNYCDIAQKNSTAWYLEEANLLSSGEYSVVDNFWNLKESSYYYDLHSL</sequence>
<reference evidence="1" key="1">
    <citation type="submission" date="2021-05" db="EMBL/GenBank/DDBJ databases">
        <title>Molecular characterization for Shewanella algae harboring chromosomal blaOXA-55-like strains isolated from clinical and environment sample.</title>
        <authorList>
            <person name="Ohama Y."/>
            <person name="Aoki K."/>
            <person name="Harada S."/>
            <person name="Moriya K."/>
            <person name="Ishii Y."/>
            <person name="Tateda K."/>
        </authorList>
    </citation>
    <scope>NUCLEOTIDE SEQUENCE</scope>
    <source>
        <strain evidence="1">JCM 11563</strain>
    </source>
</reference>
<dbReference type="Proteomes" id="UP000887104">
    <property type="component" value="Unassembled WGS sequence"/>
</dbReference>